<gene>
    <name evidence="8" type="primary">mreC</name>
    <name evidence="8" type="ORF">KEBURONENSIS_00900</name>
    <name evidence="7" type="ORF">KEBURONENSIS_01313</name>
</gene>
<evidence type="ECO:0000259" key="6">
    <source>
        <dbReference type="Pfam" id="PF04085"/>
    </source>
</evidence>
<dbReference type="PANTHER" id="PTHR34138">
    <property type="entry name" value="CELL SHAPE-DETERMINING PROTEIN MREC"/>
    <property type="match status" value="1"/>
</dbReference>
<dbReference type="Proteomes" id="UP000215450">
    <property type="component" value="Unassembled WGS sequence"/>
</dbReference>
<dbReference type="EMBL" id="FXUV01000021">
    <property type="protein sequence ID" value="SMQ12414.1"/>
    <property type="molecule type" value="Genomic_DNA"/>
</dbReference>
<reference evidence="8 9" key="2">
    <citation type="submission" date="2017-06" db="EMBL/GenBank/DDBJ databases">
        <authorList>
            <person name="Kim H.J."/>
            <person name="Triplett B.A."/>
        </authorList>
    </citation>
    <scope>NUCLEOTIDE SEQUENCE [LARGE SCALE GENOMIC DNA]</scope>
    <source>
        <strain evidence="8">Kingella_eburonensis</strain>
    </source>
</reference>
<dbReference type="AlphaFoldDB" id="A0A238T970"/>
<dbReference type="PANTHER" id="PTHR34138:SF1">
    <property type="entry name" value="CELL SHAPE-DETERMINING PROTEIN MREC"/>
    <property type="match status" value="1"/>
</dbReference>
<dbReference type="InterPro" id="IPR007221">
    <property type="entry name" value="MreC"/>
</dbReference>
<dbReference type="Pfam" id="PF04085">
    <property type="entry name" value="MreC"/>
    <property type="match status" value="1"/>
</dbReference>
<dbReference type="InterPro" id="IPR055342">
    <property type="entry name" value="MreC_beta-barrel_core"/>
</dbReference>
<evidence type="ECO:0000313" key="7">
    <source>
        <dbReference type="EMBL" id="SMQ12414.1"/>
    </source>
</evidence>
<keyword evidence="9" id="KW-1185">Reference proteome</keyword>
<dbReference type="EMBL" id="FXUV02000014">
    <property type="protein sequence ID" value="SNB61834.1"/>
    <property type="molecule type" value="Genomic_DNA"/>
</dbReference>
<evidence type="ECO:0000256" key="5">
    <source>
        <dbReference type="PIRNR" id="PIRNR038471"/>
    </source>
</evidence>
<dbReference type="Gene3D" id="2.40.10.350">
    <property type="entry name" value="Rod shape-determining protein MreC, domain 2"/>
    <property type="match status" value="1"/>
</dbReference>
<name>A0A238T970_9NEIS</name>
<dbReference type="InterPro" id="IPR042177">
    <property type="entry name" value="Cell/Rod_1"/>
</dbReference>
<dbReference type="NCBIfam" id="TIGR00219">
    <property type="entry name" value="mreC"/>
    <property type="match status" value="1"/>
</dbReference>
<reference evidence="7" key="1">
    <citation type="submission" date="2017-05" db="EMBL/GenBank/DDBJ databases">
        <authorList>
            <person name="Song R."/>
            <person name="Chenine A.L."/>
            <person name="Ruprecht R.M."/>
        </authorList>
    </citation>
    <scope>NUCLEOTIDE SEQUENCE</scope>
    <source>
        <strain evidence="7">Kingella_eburonensis</strain>
    </source>
</reference>
<evidence type="ECO:0000256" key="1">
    <source>
        <dbReference type="ARBA" id="ARBA00009369"/>
    </source>
</evidence>
<proteinExistence type="inferred from homology"/>
<dbReference type="RefSeq" id="WP_095062629.1">
    <property type="nucleotide sequence ID" value="NZ_FXUV02000014.1"/>
</dbReference>
<dbReference type="GO" id="GO:0005886">
    <property type="term" value="C:plasma membrane"/>
    <property type="evidence" value="ECO:0007669"/>
    <property type="project" value="TreeGrafter"/>
</dbReference>
<dbReference type="OrthoDB" id="9808025at2"/>
<feature type="domain" description="Rod shape-determining protein MreC beta-barrel core" evidence="6">
    <location>
        <begin position="128"/>
        <end position="272"/>
    </location>
</feature>
<dbReference type="GO" id="GO:0008360">
    <property type="term" value="P:regulation of cell shape"/>
    <property type="evidence" value="ECO:0007669"/>
    <property type="project" value="UniProtKB-KW"/>
</dbReference>
<organism evidence="8 9">
    <name type="scientific">Kingella negevensis</name>
    <dbReference type="NCBI Taxonomy" id="1522312"/>
    <lineage>
        <taxon>Bacteria</taxon>
        <taxon>Pseudomonadati</taxon>
        <taxon>Pseudomonadota</taxon>
        <taxon>Betaproteobacteria</taxon>
        <taxon>Neisseriales</taxon>
        <taxon>Neisseriaceae</taxon>
        <taxon>Kingella</taxon>
    </lineage>
</organism>
<evidence type="ECO:0000313" key="8">
    <source>
        <dbReference type="EMBL" id="SNB61834.1"/>
    </source>
</evidence>
<accession>A0A238T970</accession>
<dbReference type="InterPro" id="IPR042175">
    <property type="entry name" value="Cell/Rod_MreC_2"/>
</dbReference>
<comment type="similarity">
    <text evidence="1 5">Belongs to the MreC family.</text>
</comment>
<comment type="function">
    <text evidence="5">Involved in formation and maintenance of cell shape.</text>
</comment>
<evidence type="ECO:0000256" key="2">
    <source>
        <dbReference type="ARBA" id="ARBA00013855"/>
    </source>
</evidence>
<protein>
    <recommendedName>
        <fullName evidence="2 5">Cell shape-determining protein MreC</fullName>
    </recommendedName>
    <alternativeName>
        <fullName evidence="4 5">Cell shape protein MreC</fullName>
    </alternativeName>
</protein>
<evidence type="ECO:0000256" key="3">
    <source>
        <dbReference type="ARBA" id="ARBA00022960"/>
    </source>
</evidence>
<keyword evidence="3 5" id="KW-0133">Cell shape</keyword>
<evidence type="ECO:0000313" key="9">
    <source>
        <dbReference type="Proteomes" id="UP000215450"/>
    </source>
</evidence>
<dbReference type="Gene3D" id="2.40.10.340">
    <property type="entry name" value="Rod shape-determining protein MreC, domain 1"/>
    <property type="match status" value="1"/>
</dbReference>
<sequence length="297" mass="31959">MSDHQSLSFTQRGIRPINKLICLSLVSAALLMLDSRYAPVQTAKRYVATALVPLQWVATQPVEWYKYGSALFQSQNYLLSENQRLMQENSRLKLQVHHADLQAKELSDLKSLYSLSQHGLKITTAAEVVSNGREPIGSHLTINKGSKEGVRAGDAVVDDTGLIGQVSEVHPLTAEVSLLTDSNTVVPIMVARTGVRSLVYGGSGELLLRYFPTDADLQPNDILVTSGLDSVYPAGIPVAKVMQTSRNAGTPFYRVQLTALAAFRSSKYVLVLPQTEQPAVQAASAASAVAASAPTAP</sequence>
<dbReference type="PIRSF" id="PIRSF038471">
    <property type="entry name" value="MreC"/>
    <property type="match status" value="1"/>
</dbReference>
<dbReference type="STRING" id="1522312.GCA_900177895_01220"/>
<evidence type="ECO:0000256" key="4">
    <source>
        <dbReference type="ARBA" id="ARBA00032089"/>
    </source>
</evidence>